<organism evidence="3 4">
    <name type="scientific">Macleaya cordata</name>
    <name type="common">Five-seeded plume-poppy</name>
    <name type="synonym">Bocconia cordata</name>
    <dbReference type="NCBI Taxonomy" id="56857"/>
    <lineage>
        <taxon>Eukaryota</taxon>
        <taxon>Viridiplantae</taxon>
        <taxon>Streptophyta</taxon>
        <taxon>Embryophyta</taxon>
        <taxon>Tracheophyta</taxon>
        <taxon>Spermatophyta</taxon>
        <taxon>Magnoliopsida</taxon>
        <taxon>Ranunculales</taxon>
        <taxon>Papaveraceae</taxon>
        <taxon>Papaveroideae</taxon>
        <taxon>Macleaya</taxon>
    </lineage>
</organism>
<dbReference type="PANTHER" id="PTHR45766:SF5">
    <property type="entry name" value="SNF2 DOMAIN-CONTAINING PROTEIN _ HELICASE DOMAIN-CONTAINING PROTEIN _ HNH ENDONUCLEASE DOMAIN-CONTAINING PROTEIN"/>
    <property type="match status" value="1"/>
</dbReference>
<feature type="signal peptide" evidence="2">
    <location>
        <begin position="1"/>
        <end position="16"/>
    </location>
</feature>
<dbReference type="InParanoid" id="A0A200PR92"/>
<dbReference type="GO" id="GO:0004520">
    <property type="term" value="F:DNA endonuclease activity"/>
    <property type="evidence" value="ECO:0007669"/>
    <property type="project" value="TreeGrafter"/>
</dbReference>
<name>A0A200PR92_MACCD</name>
<dbReference type="InterPro" id="IPR049730">
    <property type="entry name" value="SNF2/RAD54-like_C"/>
</dbReference>
<evidence type="ECO:0008006" key="5">
    <source>
        <dbReference type="Google" id="ProtNLM"/>
    </source>
</evidence>
<dbReference type="SUPFAM" id="SSF52540">
    <property type="entry name" value="P-loop containing nucleoside triphosphate hydrolases"/>
    <property type="match status" value="1"/>
</dbReference>
<comment type="caution">
    <text evidence="3">The sequence shown here is derived from an EMBL/GenBank/DDBJ whole genome shotgun (WGS) entry which is preliminary data.</text>
</comment>
<dbReference type="GO" id="GO:0016787">
    <property type="term" value="F:hydrolase activity"/>
    <property type="evidence" value="ECO:0007669"/>
    <property type="project" value="UniProtKB-KW"/>
</dbReference>
<proteinExistence type="predicted"/>
<reference evidence="3 4" key="1">
    <citation type="journal article" date="2017" name="Mol. Plant">
        <title>The Genome of Medicinal Plant Macleaya cordata Provides New Insights into Benzylisoquinoline Alkaloids Metabolism.</title>
        <authorList>
            <person name="Liu X."/>
            <person name="Liu Y."/>
            <person name="Huang P."/>
            <person name="Ma Y."/>
            <person name="Qing Z."/>
            <person name="Tang Q."/>
            <person name="Cao H."/>
            <person name="Cheng P."/>
            <person name="Zheng Y."/>
            <person name="Yuan Z."/>
            <person name="Zhou Y."/>
            <person name="Liu J."/>
            <person name="Tang Z."/>
            <person name="Zhuo Y."/>
            <person name="Zhang Y."/>
            <person name="Yu L."/>
            <person name="Huang J."/>
            <person name="Yang P."/>
            <person name="Peng Q."/>
            <person name="Zhang J."/>
            <person name="Jiang W."/>
            <person name="Zhang Z."/>
            <person name="Lin K."/>
            <person name="Ro D.K."/>
            <person name="Chen X."/>
            <person name="Xiong X."/>
            <person name="Shang Y."/>
            <person name="Huang S."/>
            <person name="Zeng J."/>
        </authorList>
    </citation>
    <scope>NUCLEOTIDE SEQUENCE [LARGE SCALE GENOMIC DNA]</scope>
    <source>
        <strain evidence="4">cv. BLH2017</strain>
        <tissue evidence="3">Root</tissue>
    </source>
</reference>
<protein>
    <recommendedName>
        <fullName evidence="5">Helicase C-terminal domain-containing protein</fullName>
    </recommendedName>
</protein>
<dbReference type="EMBL" id="MVGT01004287">
    <property type="protein sequence ID" value="OVA00747.1"/>
    <property type="molecule type" value="Genomic_DNA"/>
</dbReference>
<dbReference type="InterPro" id="IPR027417">
    <property type="entry name" value="P-loop_NTPase"/>
</dbReference>
<sequence length="535" mass="60890">MVPFLFILSVFTFIFGLEKLNHVILMTSYNDQGKKLFGSYPQACNGVDKIFSSTLSTEKLIDNTPFPLLEERWLSQRPRVTEIIWEKGIGFVRIDGNTLAVEMDNQLYEFSNHQQRLVKIAIIGITAGGVGLDFSLARNVFLELRRTSSDMVQAEDRAHKRGQTNAVNIYIFCAKDTSDESIWLSLNKSLRKVSSVMNGKYDAVQAIAVDRVSNLGFEGAVAQYENLDESETGDLYPRAPGLTENAKCDELSEVELPISHETAVTLTMQPVGRYEEISEKNKNKSDKHVEADPNIILKANKMYTETFERHESEPAELTVADESYSIQADDLRFEVSQYTGRIHMFTCIPGKDSRPRLLCKNFRPEELESLNFSATDISKKTDEEFIKENQACKDILLAFMKEWNDLRPINRKKLLGKPLQLPLSSELWNLKENINHGSGVDGSNRRATPLNDISHPLPANALWKKISLCSGRKKDKEYTQGWTLMGEPLCKLFQTPCKGKLSKTPEFFEDLFCNLACFQEYDLFGWMVDLSSYWD</sequence>
<gene>
    <name evidence="3" type="ORF">BVC80_9083g35</name>
</gene>
<dbReference type="CDD" id="cd18793">
    <property type="entry name" value="SF2_C_SNF"/>
    <property type="match status" value="1"/>
</dbReference>
<keyword evidence="2" id="KW-0732">Signal</keyword>
<dbReference type="OrthoDB" id="2801544at2759"/>
<evidence type="ECO:0000256" key="2">
    <source>
        <dbReference type="SAM" id="SignalP"/>
    </source>
</evidence>
<dbReference type="STRING" id="56857.A0A200PR92"/>
<dbReference type="Proteomes" id="UP000195402">
    <property type="component" value="Unassembled WGS sequence"/>
</dbReference>
<dbReference type="PANTHER" id="PTHR45766">
    <property type="entry name" value="DNA ANNEALING HELICASE AND ENDONUCLEASE ZRANB3 FAMILY MEMBER"/>
    <property type="match status" value="1"/>
</dbReference>
<dbReference type="Gene3D" id="3.40.50.300">
    <property type="entry name" value="P-loop containing nucleotide triphosphate hydrolases"/>
    <property type="match status" value="1"/>
</dbReference>
<dbReference type="GO" id="GO:0031297">
    <property type="term" value="P:replication fork processing"/>
    <property type="evidence" value="ECO:0007669"/>
    <property type="project" value="TreeGrafter"/>
</dbReference>
<feature type="chain" id="PRO_5013301355" description="Helicase C-terminal domain-containing protein" evidence="2">
    <location>
        <begin position="17"/>
        <end position="535"/>
    </location>
</feature>
<evidence type="ECO:0000313" key="4">
    <source>
        <dbReference type="Proteomes" id="UP000195402"/>
    </source>
</evidence>
<dbReference type="AlphaFoldDB" id="A0A200PR92"/>
<evidence type="ECO:0000256" key="1">
    <source>
        <dbReference type="ARBA" id="ARBA00022801"/>
    </source>
</evidence>
<evidence type="ECO:0000313" key="3">
    <source>
        <dbReference type="EMBL" id="OVA00747.1"/>
    </source>
</evidence>
<dbReference type="GO" id="GO:0006281">
    <property type="term" value="P:DNA repair"/>
    <property type="evidence" value="ECO:0007669"/>
    <property type="project" value="TreeGrafter"/>
</dbReference>
<keyword evidence="4" id="KW-1185">Reference proteome</keyword>
<keyword evidence="1" id="KW-0378">Hydrolase</keyword>
<accession>A0A200PR92</accession>
<dbReference type="GO" id="GO:0043596">
    <property type="term" value="C:nuclear replication fork"/>
    <property type="evidence" value="ECO:0007669"/>
    <property type="project" value="TreeGrafter"/>
</dbReference>